<sequence>MDKRRRDHRGRGTLARVTFDPRQPFLLGRATRAGLPRRAVQSATYRRLLPGVYVDARVKVDGRVEALAALLLVGADAFISHHQAARLYGAVVPDTVVMHASIPGNRHRSRRPELTVHRSARVPTRFRGVPVTTPEDTFLDLAGHLTLVDLVVLGDSLVRRGRTTPDRLVAAAESAGPRLRRATLRAARLVRHGVDSAMETRSRLLVVLAGLPEPEVNVCFWSPDGQLLRRLDLAYRAARLALEYDGRQHALSQAQWESDVARREEFDAEDWRIVVLLAKDIYRTPARTLDRLVAAMRKAGMEVPPLSDEWRRHFPGHATA</sequence>
<dbReference type="Proteomes" id="UP000219688">
    <property type="component" value="Unassembled WGS sequence"/>
</dbReference>
<dbReference type="EMBL" id="OBQK01000003">
    <property type="protein sequence ID" value="SOC54455.1"/>
    <property type="molecule type" value="Genomic_DNA"/>
</dbReference>
<dbReference type="SUPFAM" id="SSF52980">
    <property type="entry name" value="Restriction endonuclease-like"/>
    <property type="match status" value="1"/>
</dbReference>
<gene>
    <name evidence="1" type="ORF">SAMN05421879_103138</name>
</gene>
<evidence type="ECO:0000313" key="1">
    <source>
        <dbReference type="EMBL" id="SOC54455.1"/>
    </source>
</evidence>
<dbReference type="AlphaFoldDB" id="A0A285VK34"/>
<accession>A0A285VK34</accession>
<dbReference type="InterPro" id="IPR011335">
    <property type="entry name" value="Restrct_endonuc-II-like"/>
</dbReference>
<keyword evidence="2" id="KW-1185">Reference proteome</keyword>
<reference evidence="2" key="1">
    <citation type="submission" date="2017-08" db="EMBL/GenBank/DDBJ databases">
        <authorList>
            <person name="Varghese N."/>
            <person name="Submissions S."/>
        </authorList>
    </citation>
    <scope>NUCLEOTIDE SEQUENCE [LARGE SCALE GENOMIC DNA]</scope>
    <source>
        <strain evidence="2">USBA17B2</strain>
    </source>
</reference>
<evidence type="ECO:0000313" key="2">
    <source>
        <dbReference type="Proteomes" id="UP000219688"/>
    </source>
</evidence>
<name>A0A285VK34_9MICO</name>
<protein>
    <submittedName>
        <fullName evidence="1">Transcriptional regulator, AbiEi antitoxin, Type IV TA system</fullName>
    </submittedName>
</protein>
<organism evidence="1 2">
    <name type="scientific">Ornithinimicrobium cerasi</name>
    <dbReference type="NCBI Taxonomy" id="2248773"/>
    <lineage>
        <taxon>Bacteria</taxon>
        <taxon>Bacillati</taxon>
        <taxon>Actinomycetota</taxon>
        <taxon>Actinomycetes</taxon>
        <taxon>Micrococcales</taxon>
        <taxon>Ornithinimicrobiaceae</taxon>
        <taxon>Ornithinimicrobium</taxon>
    </lineage>
</organism>
<proteinExistence type="predicted"/>